<protein>
    <submittedName>
        <fullName evidence="1">Uncharacterized protein</fullName>
    </submittedName>
</protein>
<accession>A0ACB7ZMU3</accession>
<organism evidence="1 2">
    <name type="scientific">Vaccinium darrowii</name>
    <dbReference type="NCBI Taxonomy" id="229202"/>
    <lineage>
        <taxon>Eukaryota</taxon>
        <taxon>Viridiplantae</taxon>
        <taxon>Streptophyta</taxon>
        <taxon>Embryophyta</taxon>
        <taxon>Tracheophyta</taxon>
        <taxon>Spermatophyta</taxon>
        <taxon>Magnoliopsida</taxon>
        <taxon>eudicotyledons</taxon>
        <taxon>Gunneridae</taxon>
        <taxon>Pentapetalae</taxon>
        <taxon>asterids</taxon>
        <taxon>Ericales</taxon>
        <taxon>Ericaceae</taxon>
        <taxon>Vaccinioideae</taxon>
        <taxon>Vaccinieae</taxon>
        <taxon>Vaccinium</taxon>
    </lineage>
</organism>
<evidence type="ECO:0000313" key="2">
    <source>
        <dbReference type="Proteomes" id="UP000828048"/>
    </source>
</evidence>
<comment type="caution">
    <text evidence="1">The sequence shown here is derived from an EMBL/GenBank/DDBJ whole genome shotgun (WGS) entry which is preliminary data.</text>
</comment>
<dbReference type="Proteomes" id="UP000828048">
    <property type="component" value="Chromosome 9"/>
</dbReference>
<reference evidence="1 2" key="1">
    <citation type="journal article" date="2021" name="Hortic Res">
        <title>High-quality reference genome and annotation aids understanding of berry development for evergreen blueberry (Vaccinium darrowii).</title>
        <authorList>
            <person name="Yu J."/>
            <person name="Hulse-Kemp A.M."/>
            <person name="Babiker E."/>
            <person name="Staton M."/>
        </authorList>
    </citation>
    <scope>NUCLEOTIDE SEQUENCE [LARGE SCALE GENOMIC DNA]</scope>
    <source>
        <strain evidence="2">cv. NJ 8807/NJ 8810</strain>
        <tissue evidence="1">Young leaf</tissue>
    </source>
</reference>
<evidence type="ECO:0000313" key="1">
    <source>
        <dbReference type="EMBL" id="KAH7867198.1"/>
    </source>
</evidence>
<name>A0ACB7ZMU3_9ERIC</name>
<sequence>MANFDIQYRPRTAIKAQVLADFIADLTPEEEKQKEEEPSPTLPEQPTADPDAPVAIEDMTDKVSDEESITEANKTELTHKPPSEGEPYRNKDEDQATVPFSTWYMFHGNAWKLHVDGASNQRGAGAGVVLVSLEGVIQQRG</sequence>
<keyword evidence="2" id="KW-1185">Reference proteome</keyword>
<dbReference type="EMBL" id="CM037159">
    <property type="protein sequence ID" value="KAH7867198.1"/>
    <property type="molecule type" value="Genomic_DNA"/>
</dbReference>
<gene>
    <name evidence="1" type="ORF">Vadar_030333</name>
</gene>
<proteinExistence type="predicted"/>